<keyword evidence="1" id="KW-0489">Methyltransferase</keyword>
<dbReference type="InterPro" id="IPR029063">
    <property type="entry name" value="SAM-dependent_MTases_sf"/>
</dbReference>
<dbReference type="Proteomes" id="UP001649381">
    <property type="component" value="Unassembled WGS sequence"/>
</dbReference>
<dbReference type="Gene3D" id="3.40.50.150">
    <property type="entry name" value="Vaccinia Virus protein VP39"/>
    <property type="match status" value="1"/>
</dbReference>
<dbReference type="EMBL" id="JAKIJS010000001">
    <property type="protein sequence ID" value="MCF6136761.1"/>
    <property type="molecule type" value="Genomic_DNA"/>
</dbReference>
<keyword evidence="5" id="KW-1185">Reference proteome</keyword>
<organism evidence="4 5">
    <name type="scientific">Pseudalkalibacillus berkeleyi</name>
    <dbReference type="NCBI Taxonomy" id="1069813"/>
    <lineage>
        <taxon>Bacteria</taxon>
        <taxon>Bacillati</taxon>
        <taxon>Bacillota</taxon>
        <taxon>Bacilli</taxon>
        <taxon>Bacillales</taxon>
        <taxon>Fictibacillaceae</taxon>
        <taxon>Pseudalkalibacillus</taxon>
    </lineage>
</organism>
<dbReference type="SUPFAM" id="SSF53335">
    <property type="entry name" value="S-adenosyl-L-methionine-dependent methyltransferases"/>
    <property type="match status" value="1"/>
</dbReference>
<dbReference type="InterPro" id="IPR002935">
    <property type="entry name" value="SAM_O-MeTrfase"/>
</dbReference>
<protein>
    <submittedName>
        <fullName evidence="4">O-methyltransferase</fullName>
    </submittedName>
</protein>
<gene>
    <name evidence="4" type="ORF">L2716_03400</name>
</gene>
<sequence>MMKLEQYIQTLFTPEDVEYQKINEGMTEIGMPTISVSPETGKLLSMLVTISGAKNILEVGALGGYSGICLLRGNPSAHLVSLELEESYANVAKKNVEEAGFKGQVTYKIGPALSSLENLSNEKEKYDFFFIDADKGNYINYLDCCIELANPGAIIAADNTLWNFEVLNENSTDESTISLRRYNEKVANHSKLESILLPIGDGLTLARVK</sequence>
<dbReference type="PANTHER" id="PTHR10509">
    <property type="entry name" value="O-METHYLTRANSFERASE-RELATED"/>
    <property type="match status" value="1"/>
</dbReference>
<evidence type="ECO:0000256" key="2">
    <source>
        <dbReference type="ARBA" id="ARBA00022679"/>
    </source>
</evidence>
<keyword evidence="3" id="KW-0949">S-adenosyl-L-methionine</keyword>
<evidence type="ECO:0000256" key="1">
    <source>
        <dbReference type="ARBA" id="ARBA00022603"/>
    </source>
</evidence>
<evidence type="ECO:0000256" key="3">
    <source>
        <dbReference type="ARBA" id="ARBA00022691"/>
    </source>
</evidence>
<evidence type="ECO:0000313" key="5">
    <source>
        <dbReference type="Proteomes" id="UP001649381"/>
    </source>
</evidence>
<dbReference type="RefSeq" id="WP_236331789.1">
    <property type="nucleotide sequence ID" value="NZ_JAKIJS010000001.1"/>
</dbReference>
<reference evidence="4 5" key="1">
    <citation type="submission" date="2022-01" db="EMBL/GenBank/DDBJ databases">
        <title>Alkalihalobacillus sp. EGI L200015, a novel bacterium isolated from a salt lake sediment.</title>
        <authorList>
            <person name="Gao L."/>
            <person name="Fang B.-Z."/>
            <person name="Li W.-J."/>
        </authorList>
    </citation>
    <scope>NUCLEOTIDE SEQUENCE [LARGE SCALE GENOMIC DNA]</scope>
    <source>
        <strain evidence="4 5">KCTC 12718</strain>
    </source>
</reference>
<dbReference type="Pfam" id="PF01596">
    <property type="entry name" value="Methyltransf_3"/>
    <property type="match status" value="1"/>
</dbReference>
<accession>A0ABS9GYL1</accession>
<comment type="caution">
    <text evidence="4">The sequence shown here is derived from an EMBL/GenBank/DDBJ whole genome shotgun (WGS) entry which is preliminary data.</text>
</comment>
<dbReference type="InterPro" id="IPR050362">
    <property type="entry name" value="Cation-dep_OMT"/>
</dbReference>
<evidence type="ECO:0000313" key="4">
    <source>
        <dbReference type="EMBL" id="MCF6136761.1"/>
    </source>
</evidence>
<keyword evidence="2" id="KW-0808">Transferase</keyword>
<dbReference type="PANTHER" id="PTHR10509:SF14">
    <property type="entry name" value="CAFFEOYL-COA O-METHYLTRANSFERASE 3-RELATED"/>
    <property type="match status" value="1"/>
</dbReference>
<proteinExistence type="predicted"/>
<dbReference type="PROSITE" id="PS51682">
    <property type="entry name" value="SAM_OMT_I"/>
    <property type="match status" value="1"/>
</dbReference>
<name>A0ABS9GYL1_9BACL</name>